<evidence type="ECO:0000259" key="2">
    <source>
        <dbReference type="Pfam" id="PF13556"/>
    </source>
</evidence>
<dbReference type="STRING" id="232089.SAMN05443544_2850"/>
<dbReference type="PANTHER" id="PTHR33744">
    <property type="entry name" value="CARBOHYDRATE DIACID REGULATOR"/>
    <property type="match status" value="1"/>
</dbReference>
<dbReference type="PANTHER" id="PTHR33744:SF1">
    <property type="entry name" value="DNA-BINDING TRANSCRIPTIONAL ACTIVATOR ADER"/>
    <property type="match status" value="1"/>
</dbReference>
<dbReference type="InterPro" id="IPR012914">
    <property type="entry name" value="PucR_dom"/>
</dbReference>
<reference evidence="4" key="1">
    <citation type="submission" date="2016-11" db="EMBL/GenBank/DDBJ databases">
        <authorList>
            <person name="Varghese N."/>
            <person name="Submissions S."/>
        </authorList>
    </citation>
    <scope>NUCLEOTIDE SEQUENCE [LARGE SCALE GENOMIC DNA]</scope>
    <source>
        <strain evidence="4">DSM 8595</strain>
    </source>
</reference>
<evidence type="ECO:0000259" key="1">
    <source>
        <dbReference type="Pfam" id="PF07905"/>
    </source>
</evidence>
<dbReference type="Gene3D" id="1.10.10.2840">
    <property type="entry name" value="PucR C-terminal helix-turn-helix domain"/>
    <property type="match status" value="1"/>
</dbReference>
<gene>
    <name evidence="3" type="ORF">SAMN05443544_2850</name>
</gene>
<dbReference type="AlphaFoldDB" id="A0A1N6GT80"/>
<organism evidence="3 4">
    <name type="scientific">Agromyces cerinus subsp. cerinus</name>
    <dbReference type="NCBI Taxonomy" id="232089"/>
    <lineage>
        <taxon>Bacteria</taxon>
        <taxon>Bacillati</taxon>
        <taxon>Actinomycetota</taxon>
        <taxon>Actinomycetes</taxon>
        <taxon>Micrococcales</taxon>
        <taxon>Microbacteriaceae</taxon>
        <taxon>Agromyces</taxon>
    </lineage>
</organism>
<dbReference type="InterPro" id="IPR042070">
    <property type="entry name" value="PucR_C-HTH_sf"/>
</dbReference>
<accession>A0A1N6GT80</accession>
<dbReference type="EMBL" id="FSRJ01000003">
    <property type="protein sequence ID" value="SIO10713.1"/>
    <property type="molecule type" value="Genomic_DNA"/>
</dbReference>
<proteinExistence type="predicted"/>
<keyword evidence="4" id="KW-1185">Reference proteome</keyword>
<sequence length="555" mass="58460">MADRREDEAIQTNRPVLEPADDGLPTVREILTIPAVAQGIPEVLSGGDALDAHVRWAHVSDSAGVARLLNGGELLLTTGSGWPTEPAELTAFIGGLVDVGIAGLVLELGVHYRYVPAVVESAAREHGLALVALHREVKFVALTEAVHSRIISVQTAALRARDEVRERFTALALRGSPPDFIVQQLAQTLGAAVVLENLAHEVVAAEVPLAAETELFTRWETRSRAAHRRHDEQRRLGSGAGADEWLIVPVEARGIRWGHLIALPGPAHPAGRTSVLEQGAIALALGRLADGAVDEWVRIGRQRLVDGLLDGRFAGLPAASARIEAAGLPLEGARLFGIVVTGGAVAAAADAAARELGGRALAGAAPESAAAPSATIVVLSLPATRTLDDASVRTFAAALAAGDSAVLDRLVLSIGSEASDLDALLGSVQEAIDLARGPARRSGRGPVLRRSDDRPLMRLVTALRDDHRLLEHGERMLEPLIDYDLARKGDLLDVLGAVLAHPGNRTAAASASHLSRSVFYQRLALIGDLLGVDLDDGETLTALHLALLVRRSVVR</sequence>
<evidence type="ECO:0000313" key="3">
    <source>
        <dbReference type="EMBL" id="SIO10713.1"/>
    </source>
</evidence>
<dbReference type="RefSeq" id="WP_234980852.1">
    <property type="nucleotide sequence ID" value="NZ_FSRJ01000003.1"/>
</dbReference>
<feature type="domain" description="Purine catabolism PurC-like" evidence="1">
    <location>
        <begin position="29"/>
        <end position="150"/>
    </location>
</feature>
<protein>
    <submittedName>
        <fullName evidence="3">Purine catabolism regulatory protein</fullName>
    </submittedName>
</protein>
<dbReference type="InterPro" id="IPR025736">
    <property type="entry name" value="PucR_C-HTH_dom"/>
</dbReference>
<dbReference type="InterPro" id="IPR051448">
    <property type="entry name" value="CdaR-like_regulators"/>
</dbReference>
<evidence type="ECO:0000313" key="4">
    <source>
        <dbReference type="Proteomes" id="UP000184699"/>
    </source>
</evidence>
<name>A0A1N6GT80_9MICO</name>
<feature type="domain" description="PucR C-terminal helix-turn-helix" evidence="2">
    <location>
        <begin position="491"/>
        <end position="548"/>
    </location>
</feature>
<dbReference type="Pfam" id="PF13556">
    <property type="entry name" value="HTH_30"/>
    <property type="match status" value="1"/>
</dbReference>
<dbReference type="Proteomes" id="UP000184699">
    <property type="component" value="Unassembled WGS sequence"/>
</dbReference>
<dbReference type="Pfam" id="PF07905">
    <property type="entry name" value="PucR"/>
    <property type="match status" value="1"/>
</dbReference>